<name>A0A6N4SSQ6_CYTH3</name>
<dbReference type="InterPro" id="IPR031345">
    <property type="entry name" value="T9SS_Plug_N"/>
</dbReference>
<proteinExistence type="predicted"/>
<dbReference type="AlphaFoldDB" id="A0A6N4SSQ6"/>
<dbReference type="Pfam" id="PF17116">
    <property type="entry name" value="T9SS_plug_1st"/>
    <property type="match status" value="1"/>
</dbReference>
<sequence length="419" mass="48986">MKKIYLYILLFCFTGIVSTYGADVKPIDHIYSDKIKSVLFYAEPDGSRGVPLVPLGQNTRLILEFDELSDEQEYFYYKIYHYNADWTASYLSSNQYLNDFNEFRVLEAEMSFKTRISFYHYTVTIPKVKVSGNYLIKVYRNYDEEDLALTRQFVIYENATTIIPLISRSAVPADAFKKQQVNFQINYSQLTIGNPYADVKVVVRQNFKDYNAIRTLQPAFIDANQSMLSYQFFNNENAFDGGNEFRFFDLRSVLFNGMYVGKVVRTNEECDAWILPEKSRKGIAYTYYDDINGAFIPQLYENLNKTTDPDYVNVHFQLMSEQAPGDVYITGRFCNWEILPENMLTYNATEKYYSCALFLKQGYYNYSYALVNAGKRDDIYFEGNSSQTENAYDIIVYVRAQGDLYDRAVGYYSQRFRGR</sequence>
<accession>A0A6N4SSQ6</accession>
<keyword evidence="3" id="KW-1185">Reference proteome</keyword>
<reference evidence="2 3" key="1">
    <citation type="journal article" date="2007" name="Appl. Environ. Microbiol.">
        <title>Genome sequence of the cellulolytic gliding bacterium Cytophaga hutchinsonii.</title>
        <authorList>
            <person name="Xie G."/>
            <person name="Bruce D.C."/>
            <person name="Challacombe J.F."/>
            <person name="Chertkov O."/>
            <person name="Detter J.C."/>
            <person name="Gilna P."/>
            <person name="Han C.S."/>
            <person name="Lucas S."/>
            <person name="Misra M."/>
            <person name="Myers G.L."/>
            <person name="Richardson P."/>
            <person name="Tapia R."/>
            <person name="Thayer N."/>
            <person name="Thompson L.S."/>
            <person name="Brettin T.S."/>
            <person name="Henrissat B."/>
            <person name="Wilson D.B."/>
            <person name="McBride M.J."/>
        </authorList>
    </citation>
    <scope>NUCLEOTIDE SEQUENCE [LARGE SCALE GENOMIC DNA]</scope>
    <source>
        <strain evidence="3">ATCC 33406 / DSM 1761 / CIP 103989 / NBRC 15051 / NCIMB 9469 / D465</strain>
    </source>
</reference>
<evidence type="ECO:0000313" key="3">
    <source>
        <dbReference type="Proteomes" id="UP000001822"/>
    </source>
</evidence>
<dbReference type="RefSeq" id="WP_011585597.1">
    <property type="nucleotide sequence ID" value="NC_008255.1"/>
</dbReference>
<dbReference type="KEGG" id="chu:CHU_2217"/>
<protein>
    <recommendedName>
        <fullName evidence="1">Type 9 secretion system plug protein N-terminal domain-containing protein</fullName>
    </recommendedName>
</protein>
<dbReference type="Proteomes" id="UP000001822">
    <property type="component" value="Chromosome"/>
</dbReference>
<dbReference type="OrthoDB" id="1522602at2"/>
<evidence type="ECO:0000313" key="2">
    <source>
        <dbReference type="EMBL" id="ABG59480.1"/>
    </source>
</evidence>
<organism evidence="2 3">
    <name type="scientific">Cytophaga hutchinsonii (strain ATCC 33406 / DSM 1761 / CIP 103989 / NBRC 15051 / NCIMB 9469 / D465)</name>
    <dbReference type="NCBI Taxonomy" id="269798"/>
    <lineage>
        <taxon>Bacteria</taxon>
        <taxon>Pseudomonadati</taxon>
        <taxon>Bacteroidota</taxon>
        <taxon>Cytophagia</taxon>
        <taxon>Cytophagales</taxon>
        <taxon>Cytophagaceae</taxon>
        <taxon>Cytophaga</taxon>
    </lineage>
</organism>
<evidence type="ECO:0000259" key="1">
    <source>
        <dbReference type="Pfam" id="PF17116"/>
    </source>
</evidence>
<dbReference type="Gene3D" id="2.60.40.10">
    <property type="entry name" value="Immunoglobulins"/>
    <property type="match status" value="1"/>
</dbReference>
<gene>
    <name evidence="2" type="ordered locus">CHU_2217</name>
</gene>
<dbReference type="InterPro" id="IPR013783">
    <property type="entry name" value="Ig-like_fold"/>
</dbReference>
<feature type="domain" description="Type 9 secretion system plug protein N-terminal" evidence="1">
    <location>
        <begin position="35"/>
        <end position="157"/>
    </location>
</feature>
<dbReference type="EMBL" id="CP000383">
    <property type="protein sequence ID" value="ABG59480.1"/>
    <property type="molecule type" value="Genomic_DNA"/>
</dbReference>